<keyword evidence="3" id="KW-1185">Reference proteome</keyword>
<feature type="compositionally biased region" description="Acidic residues" evidence="1">
    <location>
        <begin position="25"/>
        <end position="42"/>
    </location>
</feature>
<dbReference type="AlphaFoldDB" id="A0A813T5E8"/>
<organism evidence="2 3">
    <name type="scientific">Brachionus calyciflorus</name>
    <dbReference type="NCBI Taxonomy" id="104777"/>
    <lineage>
        <taxon>Eukaryota</taxon>
        <taxon>Metazoa</taxon>
        <taxon>Spiralia</taxon>
        <taxon>Gnathifera</taxon>
        <taxon>Rotifera</taxon>
        <taxon>Eurotatoria</taxon>
        <taxon>Monogononta</taxon>
        <taxon>Pseudotrocha</taxon>
        <taxon>Ploima</taxon>
        <taxon>Brachionidae</taxon>
        <taxon>Brachionus</taxon>
    </lineage>
</organism>
<evidence type="ECO:0000313" key="3">
    <source>
        <dbReference type="Proteomes" id="UP000663879"/>
    </source>
</evidence>
<comment type="caution">
    <text evidence="2">The sequence shown here is derived from an EMBL/GenBank/DDBJ whole genome shotgun (WGS) entry which is preliminary data.</text>
</comment>
<name>A0A813T5E8_9BILA</name>
<proteinExistence type="predicted"/>
<protein>
    <submittedName>
        <fullName evidence="2">Uncharacterized protein</fullName>
    </submittedName>
</protein>
<feature type="region of interest" description="Disordered" evidence="1">
    <location>
        <begin position="25"/>
        <end position="60"/>
    </location>
</feature>
<evidence type="ECO:0000256" key="1">
    <source>
        <dbReference type="SAM" id="MobiDB-lite"/>
    </source>
</evidence>
<accession>A0A813T5E8</accession>
<evidence type="ECO:0000313" key="2">
    <source>
        <dbReference type="EMBL" id="CAF0805714.1"/>
    </source>
</evidence>
<dbReference type="Proteomes" id="UP000663879">
    <property type="component" value="Unassembled WGS sequence"/>
</dbReference>
<feature type="compositionally biased region" description="Polar residues" evidence="1">
    <location>
        <begin position="50"/>
        <end position="60"/>
    </location>
</feature>
<reference evidence="2" key="1">
    <citation type="submission" date="2021-02" db="EMBL/GenBank/DDBJ databases">
        <authorList>
            <person name="Nowell W R."/>
        </authorList>
    </citation>
    <scope>NUCLEOTIDE SEQUENCE</scope>
    <source>
        <strain evidence="2">Ploen Becks lab</strain>
    </source>
</reference>
<dbReference type="EMBL" id="CAJNOC010000809">
    <property type="protein sequence ID" value="CAF0805714.1"/>
    <property type="molecule type" value="Genomic_DNA"/>
</dbReference>
<gene>
    <name evidence="2" type="ORF">OXX778_LOCUS6706</name>
</gene>
<sequence>MIVNATVCVFRSLNNDQKRIDDFEDEEAECEELDKEDEESEEQTVKNRTENSISTASNQDLNYNFNDVDEEVDDNLTEKDSEHEEDIMNNLQTKMSNIRLRAAIIEEKSKENPCYENSEKKWKIFF</sequence>